<dbReference type="Proteomes" id="UP000092528">
    <property type="component" value="Chromosome 1"/>
</dbReference>
<evidence type="ECO:0000313" key="1">
    <source>
        <dbReference type="EMBL" id="ANU36373.1"/>
    </source>
</evidence>
<accession>A0A1B1NNT1</accession>
<evidence type="ECO:0000313" key="2">
    <source>
        <dbReference type="Proteomes" id="UP000092528"/>
    </source>
</evidence>
<gene>
    <name evidence="1" type="ORF">VSVS05_01246</name>
</gene>
<dbReference type="AlphaFoldDB" id="A0A1B1NNT1"/>
<proteinExistence type="predicted"/>
<keyword evidence="2" id="KW-1185">Reference proteome</keyword>
<sequence>MIWDNYKAAFQTININHGHKKARISSGLKQGFTSISEI</sequence>
<dbReference type="KEGG" id="vsc:VSVS12_01623"/>
<reference evidence="1 2" key="1">
    <citation type="submission" date="2016-07" db="EMBL/GenBank/DDBJ databases">
        <title>Genome sequencing of Vibrio scophthalmi strain VS-05, an isolated from Paralichthys olivaceus.</title>
        <authorList>
            <person name="Han H.-J."/>
        </authorList>
    </citation>
    <scope>NUCLEOTIDE SEQUENCE [LARGE SCALE GENOMIC DNA]</scope>
    <source>
        <strain evidence="1 2">VS-05</strain>
    </source>
</reference>
<dbReference type="EMBL" id="CP016414">
    <property type="protein sequence ID" value="ANU36373.1"/>
    <property type="molecule type" value="Genomic_DNA"/>
</dbReference>
<name>A0A1B1NNT1_9VIBR</name>
<protein>
    <submittedName>
        <fullName evidence="1">Uncharacterized protein</fullName>
    </submittedName>
</protein>
<organism evidence="1 2">
    <name type="scientific">Vibrio scophthalmi</name>
    <dbReference type="NCBI Taxonomy" id="45658"/>
    <lineage>
        <taxon>Bacteria</taxon>
        <taxon>Pseudomonadati</taxon>
        <taxon>Pseudomonadota</taxon>
        <taxon>Gammaproteobacteria</taxon>
        <taxon>Vibrionales</taxon>
        <taxon>Vibrionaceae</taxon>
        <taxon>Vibrio</taxon>
    </lineage>
</organism>